<evidence type="ECO:0000256" key="12">
    <source>
        <dbReference type="ARBA" id="ARBA00022984"/>
    </source>
</evidence>
<evidence type="ECO:0000256" key="17">
    <source>
        <dbReference type="HAMAP-Rule" id="MF_00037"/>
    </source>
</evidence>
<dbReference type="PROSITE" id="PS51387">
    <property type="entry name" value="FAD_PCMH"/>
    <property type="match status" value="1"/>
</dbReference>
<feature type="active site" evidence="17">
    <location>
        <position position="161"/>
    </location>
</feature>
<evidence type="ECO:0000256" key="9">
    <source>
        <dbReference type="ARBA" id="ARBA00022827"/>
    </source>
</evidence>
<dbReference type="EMBL" id="BONR01000003">
    <property type="protein sequence ID" value="GIG54858.1"/>
    <property type="molecule type" value="Genomic_DNA"/>
</dbReference>
<dbReference type="SUPFAM" id="SSF56176">
    <property type="entry name" value="FAD-binding/transporter-associated domain-like"/>
    <property type="match status" value="1"/>
</dbReference>
<dbReference type="NCBIfam" id="NF010478">
    <property type="entry name" value="PRK13903.1"/>
    <property type="match status" value="1"/>
</dbReference>
<dbReference type="Gene3D" id="3.90.78.10">
    <property type="entry name" value="UDP-N-acetylenolpyruvoylglucosamine reductase, C-terminal domain"/>
    <property type="match status" value="1"/>
</dbReference>
<keyword evidence="10 17" id="KW-0521">NADP</keyword>
<dbReference type="PANTHER" id="PTHR21071">
    <property type="entry name" value="UDP-N-ACETYLENOLPYRUVOYLGLUCOSAMINE REDUCTASE"/>
    <property type="match status" value="1"/>
</dbReference>
<comment type="catalytic activity">
    <reaction evidence="16 17">
        <text>UDP-N-acetyl-alpha-D-muramate + NADP(+) = UDP-N-acetyl-3-O-(1-carboxyvinyl)-alpha-D-glucosamine + NADPH + H(+)</text>
        <dbReference type="Rhea" id="RHEA:12248"/>
        <dbReference type="ChEBI" id="CHEBI:15378"/>
        <dbReference type="ChEBI" id="CHEBI:57783"/>
        <dbReference type="ChEBI" id="CHEBI:58349"/>
        <dbReference type="ChEBI" id="CHEBI:68483"/>
        <dbReference type="ChEBI" id="CHEBI:70757"/>
        <dbReference type="EC" id="1.3.1.98"/>
    </reaction>
</comment>
<dbReference type="Gene3D" id="3.30.465.10">
    <property type="match status" value="1"/>
</dbReference>
<dbReference type="Pfam" id="PF01565">
    <property type="entry name" value="FAD_binding_4"/>
    <property type="match status" value="1"/>
</dbReference>
<dbReference type="Gene3D" id="3.30.43.10">
    <property type="entry name" value="Uridine Diphospho-n-acetylenolpyruvylglucosamine Reductase, domain 2"/>
    <property type="match status" value="1"/>
</dbReference>
<dbReference type="InterPro" id="IPR011601">
    <property type="entry name" value="MurB_C"/>
</dbReference>
<dbReference type="GO" id="GO:0051301">
    <property type="term" value="P:cell division"/>
    <property type="evidence" value="ECO:0007669"/>
    <property type="project" value="UniProtKB-KW"/>
</dbReference>
<evidence type="ECO:0000256" key="13">
    <source>
        <dbReference type="ARBA" id="ARBA00023002"/>
    </source>
</evidence>
<evidence type="ECO:0000256" key="2">
    <source>
        <dbReference type="ARBA" id="ARBA00003921"/>
    </source>
</evidence>
<dbReference type="GO" id="GO:0008762">
    <property type="term" value="F:UDP-N-acetylmuramate dehydrogenase activity"/>
    <property type="evidence" value="ECO:0007669"/>
    <property type="project" value="UniProtKB-UniRule"/>
</dbReference>
<evidence type="ECO:0000256" key="8">
    <source>
        <dbReference type="ARBA" id="ARBA00022630"/>
    </source>
</evidence>
<keyword evidence="11 17" id="KW-0133">Cell shape</keyword>
<organism evidence="19 20">
    <name type="scientific">Demequina activiva</name>
    <dbReference type="NCBI Taxonomy" id="1582364"/>
    <lineage>
        <taxon>Bacteria</taxon>
        <taxon>Bacillati</taxon>
        <taxon>Actinomycetota</taxon>
        <taxon>Actinomycetes</taxon>
        <taxon>Micrococcales</taxon>
        <taxon>Demequinaceae</taxon>
        <taxon>Demequina</taxon>
    </lineage>
</organism>
<feature type="active site" description="Proton donor" evidence="17">
    <location>
        <position position="252"/>
    </location>
</feature>
<keyword evidence="6 17" id="KW-0963">Cytoplasm</keyword>
<evidence type="ECO:0000256" key="6">
    <source>
        <dbReference type="ARBA" id="ARBA00022490"/>
    </source>
</evidence>
<evidence type="ECO:0000259" key="18">
    <source>
        <dbReference type="PROSITE" id="PS51387"/>
    </source>
</evidence>
<feature type="domain" description="FAD-binding PCMH-type" evidence="18">
    <location>
        <begin position="11"/>
        <end position="197"/>
    </location>
</feature>
<comment type="function">
    <text evidence="2 17">Cell wall formation.</text>
</comment>
<dbReference type="InterPro" id="IPR016169">
    <property type="entry name" value="FAD-bd_PCMH_sub2"/>
</dbReference>
<dbReference type="PANTHER" id="PTHR21071:SF4">
    <property type="entry name" value="UDP-N-ACETYLENOLPYRUVOYLGLUCOSAMINE REDUCTASE"/>
    <property type="match status" value="1"/>
</dbReference>
<keyword evidence="15 17" id="KW-0961">Cell wall biogenesis/degradation</keyword>
<evidence type="ECO:0000256" key="11">
    <source>
        <dbReference type="ARBA" id="ARBA00022960"/>
    </source>
</evidence>
<evidence type="ECO:0000256" key="15">
    <source>
        <dbReference type="ARBA" id="ARBA00023316"/>
    </source>
</evidence>
<evidence type="ECO:0000256" key="16">
    <source>
        <dbReference type="ARBA" id="ARBA00048914"/>
    </source>
</evidence>
<name>A0A919Q5Y3_9MICO</name>
<dbReference type="InterPro" id="IPR036635">
    <property type="entry name" value="MurB_C_sf"/>
</dbReference>
<evidence type="ECO:0000256" key="5">
    <source>
        <dbReference type="ARBA" id="ARBA00010485"/>
    </source>
</evidence>
<evidence type="ECO:0000313" key="19">
    <source>
        <dbReference type="EMBL" id="GIG54858.1"/>
    </source>
</evidence>
<evidence type="ECO:0000256" key="14">
    <source>
        <dbReference type="ARBA" id="ARBA00023306"/>
    </source>
</evidence>
<comment type="caution">
    <text evidence="19">The sequence shown here is derived from an EMBL/GenBank/DDBJ whole genome shotgun (WGS) entry which is preliminary data.</text>
</comment>
<reference evidence="19" key="1">
    <citation type="submission" date="2021-01" db="EMBL/GenBank/DDBJ databases">
        <title>Whole genome shotgun sequence of Demequina activiva NBRC 110675.</title>
        <authorList>
            <person name="Komaki H."/>
            <person name="Tamura T."/>
        </authorList>
    </citation>
    <scope>NUCLEOTIDE SEQUENCE</scope>
    <source>
        <strain evidence="19">NBRC 110675</strain>
    </source>
</reference>
<keyword evidence="9 17" id="KW-0274">FAD</keyword>
<dbReference type="GO" id="GO:0005829">
    <property type="term" value="C:cytosol"/>
    <property type="evidence" value="ECO:0007669"/>
    <property type="project" value="TreeGrafter"/>
</dbReference>
<comment type="similarity">
    <text evidence="5 17">Belongs to the MurB family.</text>
</comment>
<feature type="active site" evidence="17">
    <location>
        <position position="349"/>
    </location>
</feature>
<protein>
    <recommendedName>
        <fullName evidence="17">UDP-N-acetylenolpyruvoylglucosamine reductase</fullName>
        <ecNumber evidence="17">1.3.1.98</ecNumber>
    </recommendedName>
    <alternativeName>
        <fullName evidence="17">UDP-N-acetylmuramate dehydrogenase</fullName>
    </alternativeName>
</protein>
<dbReference type="EC" id="1.3.1.98" evidence="17"/>
<keyword evidence="13 17" id="KW-0560">Oxidoreductase</keyword>
<comment type="cofactor">
    <cofactor evidence="1 17">
        <name>FAD</name>
        <dbReference type="ChEBI" id="CHEBI:57692"/>
    </cofactor>
</comment>
<gene>
    <name evidence="17 19" type="primary">murB</name>
    <name evidence="19" type="ORF">Dac01nite_16100</name>
</gene>
<evidence type="ECO:0000256" key="7">
    <source>
        <dbReference type="ARBA" id="ARBA00022618"/>
    </source>
</evidence>
<comment type="subcellular location">
    <subcellularLocation>
        <location evidence="3 17">Cytoplasm</location>
    </subcellularLocation>
</comment>
<dbReference type="Proteomes" id="UP000652354">
    <property type="component" value="Unassembled WGS sequence"/>
</dbReference>
<dbReference type="InterPro" id="IPR036318">
    <property type="entry name" value="FAD-bd_PCMH-like_sf"/>
</dbReference>
<evidence type="ECO:0000256" key="10">
    <source>
        <dbReference type="ARBA" id="ARBA00022857"/>
    </source>
</evidence>
<dbReference type="HAMAP" id="MF_00037">
    <property type="entry name" value="MurB"/>
    <property type="match status" value="1"/>
</dbReference>
<keyword evidence="20" id="KW-1185">Reference proteome</keyword>
<comment type="pathway">
    <text evidence="4 17">Cell wall biogenesis; peptidoglycan biosynthesis.</text>
</comment>
<evidence type="ECO:0000313" key="20">
    <source>
        <dbReference type="Proteomes" id="UP000652354"/>
    </source>
</evidence>
<dbReference type="RefSeq" id="WP_203655692.1">
    <property type="nucleotide sequence ID" value="NZ_BONR01000003.1"/>
</dbReference>
<dbReference type="InterPro" id="IPR003170">
    <property type="entry name" value="MurB"/>
</dbReference>
<evidence type="ECO:0000256" key="3">
    <source>
        <dbReference type="ARBA" id="ARBA00004496"/>
    </source>
</evidence>
<keyword evidence="14 17" id="KW-0131">Cell cycle</keyword>
<keyword evidence="8 17" id="KW-0285">Flavoprotein</keyword>
<dbReference type="GO" id="GO:0071949">
    <property type="term" value="F:FAD binding"/>
    <property type="evidence" value="ECO:0007669"/>
    <property type="project" value="InterPro"/>
</dbReference>
<evidence type="ECO:0000256" key="1">
    <source>
        <dbReference type="ARBA" id="ARBA00001974"/>
    </source>
</evidence>
<proteinExistence type="inferred from homology"/>
<evidence type="ECO:0000256" key="4">
    <source>
        <dbReference type="ARBA" id="ARBA00004752"/>
    </source>
</evidence>
<dbReference type="InterPro" id="IPR016167">
    <property type="entry name" value="FAD-bd_PCMH_sub1"/>
</dbReference>
<dbReference type="InterPro" id="IPR006094">
    <property type="entry name" value="Oxid_FAD_bind_N"/>
</dbReference>
<dbReference type="GO" id="GO:0008360">
    <property type="term" value="P:regulation of cell shape"/>
    <property type="evidence" value="ECO:0007669"/>
    <property type="project" value="UniProtKB-KW"/>
</dbReference>
<accession>A0A919Q5Y3</accession>
<dbReference type="InterPro" id="IPR016166">
    <property type="entry name" value="FAD-bd_PCMH"/>
</dbReference>
<dbReference type="AlphaFoldDB" id="A0A919Q5Y3"/>
<sequence length="357" mass="37339">MTRLADLTTLRVGGAVRSLVQPATERELIDAVRASDAAHMPLLVLGGGSNILAADAPFDGLVVRDPRRSVSVQDDGMCGGVSVTVTAGTPWDDVVARAVDEGWVGIEALSGIPGSTGATPVQNVGAYGAEVADVIALVRVWDRLESRVRSLARVDCGFAYRDSLLKRSMRGAAPDAGVWSPSPRYVVLDVTFQMRQGTLSSPIRYAQLAAALDVAEGERAPLADVRAAVLAVRGSKGMVLDDADPDTWSAGSFFTNPILDEAVAATLPEDAPRFAAGEGRVKTSAAWLIEQAGFTRGFAVTEGAPATLSTKHTLALTNRGAASAADVLELARAVRDGVRERFAVELVPEPVLLGATL</sequence>
<dbReference type="GO" id="GO:0009252">
    <property type="term" value="P:peptidoglycan biosynthetic process"/>
    <property type="evidence" value="ECO:0007669"/>
    <property type="project" value="UniProtKB-UniRule"/>
</dbReference>
<dbReference type="GO" id="GO:0071555">
    <property type="term" value="P:cell wall organization"/>
    <property type="evidence" value="ECO:0007669"/>
    <property type="project" value="UniProtKB-KW"/>
</dbReference>
<dbReference type="SUPFAM" id="SSF56194">
    <property type="entry name" value="Uridine diphospho-N-Acetylenolpyruvylglucosamine reductase, MurB, C-terminal domain"/>
    <property type="match status" value="1"/>
</dbReference>
<dbReference type="Pfam" id="PF02873">
    <property type="entry name" value="MurB_C"/>
    <property type="match status" value="1"/>
</dbReference>
<keyword evidence="12 17" id="KW-0573">Peptidoglycan synthesis</keyword>
<keyword evidence="7 17" id="KW-0132">Cell division</keyword>